<keyword evidence="2" id="KW-1185">Reference proteome</keyword>
<evidence type="ECO:0000313" key="2">
    <source>
        <dbReference type="Proteomes" id="UP000504633"/>
    </source>
</evidence>
<feature type="region of interest" description="Disordered" evidence="1">
    <location>
        <begin position="122"/>
        <end position="211"/>
    </location>
</feature>
<feature type="compositionally biased region" description="Acidic residues" evidence="1">
    <location>
        <begin position="53"/>
        <end position="64"/>
    </location>
</feature>
<reference evidence="3" key="1">
    <citation type="submission" date="2025-08" db="UniProtKB">
        <authorList>
            <consortium name="RefSeq"/>
        </authorList>
    </citation>
    <scope>IDENTIFICATION</scope>
    <source>
        <strain evidence="3">15085-1641.00</strain>
        <tissue evidence="3">Whole body</tissue>
    </source>
</reference>
<sequence length="369" mass="42457">MTSFNTPAILMPLDEYYVQCVEPKPKIPKRYGFHADKRQRQAARLQSYKDNSADEEDEFEDEGEEPKQVDEHYSCKQDSNMDEISFDSKDFNHLCEPTDEPMDTSKGAEVLKTEIPVTSVQWRIKPNNVNRPQGAAPLVPKDAPRNQPKSQSARRYQNKPQNRRPFNLKNNNNNKHNNTHYTKNKNTSNRNNALNNRLGNNPVRNQQRGQMPTEQRLRNAYNRFNNTPTNNHSSNNNNYTNNNNYKIRTISNELARSKNTYNGALGQPMNQLNIVPNKANGDIVASDSLRLADLMNMDKESCVNLNVAEVAKNAMLLLSTVFHKPILDEDVQQQLSQMQKKNGHSGEPHGLDMTIKPETTEMRMYHRFK</sequence>
<name>A0A6J1LEH8_DROHY</name>
<dbReference type="Proteomes" id="UP000504633">
    <property type="component" value="Unplaced"/>
</dbReference>
<feature type="compositionally biased region" description="Polar residues" evidence="1">
    <location>
        <begin position="122"/>
        <end position="131"/>
    </location>
</feature>
<feature type="compositionally biased region" description="Polar residues" evidence="1">
    <location>
        <begin position="202"/>
        <end position="211"/>
    </location>
</feature>
<dbReference type="OMA" id="FHKPILD"/>
<feature type="compositionally biased region" description="Polar residues" evidence="1">
    <location>
        <begin position="147"/>
        <end position="160"/>
    </location>
</feature>
<protein>
    <submittedName>
        <fullName evidence="3">Myb-like protein D</fullName>
    </submittedName>
</protein>
<accession>A0A6J1LEH8</accession>
<gene>
    <name evidence="3" type="primary">LOC111593973</name>
</gene>
<organism evidence="2 3">
    <name type="scientific">Drosophila hydei</name>
    <name type="common">Fruit fly</name>
    <dbReference type="NCBI Taxonomy" id="7224"/>
    <lineage>
        <taxon>Eukaryota</taxon>
        <taxon>Metazoa</taxon>
        <taxon>Ecdysozoa</taxon>
        <taxon>Arthropoda</taxon>
        <taxon>Hexapoda</taxon>
        <taxon>Insecta</taxon>
        <taxon>Pterygota</taxon>
        <taxon>Neoptera</taxon>
        <taxon>Endopterygota</taxon>
        <taxon>Diptera</taxon>
        <taxon>Brachycera</taxon>
        <taxon>Muscomorpha</taxon>
        <taxon>Ephydroidea</taxon>
        <taxon>Drosophilidae</taxon>
        <taxon>Drosophila</taxon>
    </lineage>
</organism>
<dbReference type="AlphaFoldDB" id="A0A6J1LEH8"/>
<dbReference type="GeneID" id="111593973"/>
<evidence type="ECO:0000256" key="1">
    <source>
        <dbReference type="SAM" id="MobiDB-lite"/>
    </source>
</evidence>
<proteinExistence type="predicted"/>
<dbReference type="OrthoDB" id="7869073at2759"/>
<dbReference type="RefSeq" id="XP_023162831.2">
    <property type="nucleotide sequence ID" value="XM_023307063.2"/>
</dbReference>
<feature type="compositionally biased region" description="Low complexity" evidence="1">
    <location>
        <begin position="167"/>
        <end position="201"/>
    </location>
</feature>
<feature type="compositionally biased region" description="Basic and acidic residues" evidence="1">
    <location>
        <begin position="65"/>
        <end position="75"/>
    </location>
</feature>
<dbReference type="KEGG" id="dhe:111593973"/>
<feature type="region of interest" description="Disordered" evidence="1">
    <location>
        <begin position="28"/>
        <end position="75"/>
    </location>
</feature>
<evidence type="ECO:0000313" key="3">
    <source>
        <dbReference type="RefSeq" id="XP_023162831.2"/>
    </source>
</evidence>